<dbReference type="OrthoDB" id="9780560at2"/>
<dbReference type="GO" id="GO:0005886">
    <property type="term" value="C:plasma membrane"/>
    <property type="evidence" value="ECO:0007669"/>
    <property type="project" value="UniProtKB-SubCell"/>
</dbReference>
<keyword evidence="4 7" id="KW-1133">Transmembrane helix</keyword>
<organism evidence="10 11">
    <name type="scientific">Actinoplanes xinjiangensis</name>
    <dbReference type="NCBI Taxonomy" id="512350"/>
    <lineage>
        <taxon>Bacteria</taxon>
        <taxon>Bacillati</taxon>
        <taxon>Actinomycetota</taxon>
        <taxon>Actinomycetes</taxon>
        <taxon>Micromonosporales</taxon>
        <taxon>Micromonosporaceae</taxon>
        <taxon>Actinoplanes</taxon>
    </lineage>
</organism>
<keyword evidence="5 7" id="KW-0472">Membrane</keyword>
<evidence type="ECO:0000256" key="1">
    <source>
        <dbReference type="ARBA" id="ARBA00004651"/>
    </source>
</evidence>
<comment type="caution">
    <text evidence="10">The sequence shown here is derived from an EMBL/GenBank/DDBJ whole genome shotgun (WGS) entry which is preliminary data.</text>
</comment>
<dbReference type="Pfam" id="PF02687">
    <property type="entry name" value="FtsX"/>
    <property type="match status" value="1"/>
</dbReference>
<evidence type="ECO:0000256" key="2">
    <source>
        <dbReference type="ARBA" id="ARBA00022475"/>
    </source>
</evidence>
<reference evidence="10 11" key="1">
    <citation type="submission" date="2018-05" db="EMBL/GenBank/DDBJ databases">
        <title>Genomic Encyclopedia of Archaeal and Bacterial Type Strains, Phase II (KMG-II): from individual species to whole genera.</title>
        <authorList>
            <person name="Goeker M."/>
        </authorList>
    </citation>
    <scope>NUCLEOTIDE SEQUENCE [LARGE SCALE GENOMIC DNA]</scope>
    <source>
        <strain evidence="10 11">DSM 45184</strain>
    </source>
</reference>
<dbReference type="InterPro" id="IPR003838">
    <property type="entry name" value="ABC3_permease_C"/>
</dbReference>
<feature type="transmembrane region" description="Helical" evidence="7">
    <location>
        <begin position="350"/>
        <end position="373"/>
    </location>
</feature>
<dbReference type="InterPro" id="IPR050250">
    <property type="entry name" value="Macrolide_Exporter_MacB"/>
</dbReference>
<dbReference type="RefSeq" id="WP_109595767.1">
    <property type="nucleotide sequence ID" value="NZ_BONA01000053.1"/>
</dbReference>
<comment type="similarity">
    <text evidence="6">Belongs to the ABC-4 integral membrane protein family.</text>
</comment>
<dbReference type="Proteomes" id="UP000245697">
    <property type="component" value="Unassembled WGS sequence"/>
</dbReference>
<evidence type="ECO:0000256" key="7">
    <source>
        <dbReference type="SAM" id="Phobius"/>
    </source>
</evidence>
<keyword evidence="2" id="KW-1003">Cell membrane</keyword>
<evidence type="ECO:0000313" key="10">
    <source>
        <dbReference type="EMBL" id="PWK46288.1"/>
    </source>
</evidence>
<keyword evidence="11" id="KW-1185">Reference proteome</keyword>
<evidence type="ECO:0000256" key="4">
    <source>
        <dbReference type="ARBA" id="ARBA00022989"/>
    </source>
</evidence>
<evidence type="ECO:0000256" key="6">
    <source>
        <dbReference type="ARBA" id="ARBA00038076"/>
    </source>
</evidence>
<feature type="transmembrane region" description="Helical" evidence="7">
    <location>
        <begin position="320"/>
        <end position="344"/>
    </location>
</feature>
<proteinExistence type="inferred from homology"/>
<sequence length="389" mass="40411">MSRLSIADTVRVGGAGLRSRPLRIALSALGIAIGVAAMVAVVAISASSKAAVTRDLDALGTNLLITQPGDKLDGTKAKLRPEASSMVARIPSVQSVSATGRLDEKVYRNEHIPVGESGSLQVQAARPDLLGTVGARLARGRWLDNAPDGPVLVLGSLAADRLGIDRPGPSVWSAGRWFTVVGILHPVPLAPELDASALTGWETAKRLLDFDGSPTTIYTRSEKRDVEKVRALLAATINPEAPLEVRVSRPSDALAAARRTDEAFSGLLLGLAAVALLVGGVGIANTMVISVLERRREIGLRRALGATRGQIRTQFLAESLLLAALGGTGGMLTGAMVTGGYAWYRGWPPVLPLWTVAGGLAATVVVGAVAGWYPAARAATMPPTEALAT</sequence>
<dbReference type="GO" id="GO:0022857">
    <property type="term" value="F:transmembrane transporter activity"/>
    <property type="evidence" value="ECO:0007669"/>
    <property type="project" value="TreeGrafter"/>
</dbReference>
<dbReference type="EMBL" id="QGGR01000010">
    <property type="protein sequence ID" value="PWK46288.1"/>
    <property type="molecule type" value="Genomic_DNA"/>
</dbReference>
<dbReference type="PANTHER" id="PTHR30572:SF4">
    <property type="entry name" value="ABC TRANSPORTER PERMEASE YTRF"/>
    <property type="match status" value="1"/>
</dbReference>
<protein>
    <submittedName>
        <fullName evidence="10">Putative ABC transport system permease protein</fullName>
    </submittedName>
</protein>
<evidence type="ECO:0000313" key="11">
    <source>
        <dbReference type="Proteomes" id="UP000245697"/>
    </source>
</evidence>
<feature type="domain" description="MacB-like periplasmic core" evidence="9">
    <location>
        <begin position="25"/>
        <end position="233"/>
    </location>
</feature>
<feature type="transmembrane region" description="Helical" evidence="7">
    <location>
        <begin position="267"/>
        <end position="292"/>
    </location>
</feature>
<evidence type="ECO:0000259" key="8">
    <source>
        <dbReference type="Pfam" id="PF02687"/>
    </source>
</evidence>
<feature type="transmembrane region" description="Helical" evidence="7">
    <location>
        <begin position="21"/>
        <end position="44"/>
    </location>
</feature>
<feature type="domain" description="ABC3 transporter permease C-terminal" evidence="8">
    <location>
        <begin position="271"/>
        <end position="383"/>
    </location>
</feature>
<comment type="subcellular location">
    <subcellularLocation>
        <location evidence="1">Cell membrane</location>
        <topology evidence="1">Multi-pass membrane protein</topology>
    </subcellularLocation>
</comment>
<keyword evidence="3 7" id="KW-0812">Transmembrane</keyword>
<evidence type="ECO:0000256" key="3">
    <source>
        <dbReference type="ARBA" id="ARBA00022692"/>
    </source>
</evidence>
<dbReference type="InterPro" id="IPR025857">
    <property type="entry name" value="MacB_PCD"/>
</dbReference>
<gene>
    <name evidence="10" type="ORF">BC793_110282</name>
</gene>
<accession>A0A316FBN7</accession>
<evidence type="ECO:0000256" key="5">
    <source>
        <dbReference type="ARBA" id="ARBA00023136"/>
    </source>
</evidence>
<evidence type="ECO:0000259" key="9">
    <source>
        <dbReference type="Pfam" id="PF12704"/>
    </source>
</evidence>
<name>A0A316FBN7_9ACTN</name>
<dbReference type="AlphaFoldDB" id="A0A316FBN7"/>
<dbReference type="Pfam" id="PF12704">
    <property type="entry name" value="MacB_PCD"/>
    <property type="match status" value="1"/>
</dbReference>
<dbReference type="PANTHER" id="PTHR30572">
    <property type="entry name" value="MEMBRANE COMPONENT OF TRANSPORTER-RELATED"/>
    <property type="match status" value="1"/>
</dbReference>